<evidence type="ECO:0000313" key="2">
    <source>
        <dbReference type="Proteomes" id="UP000011885"/>
    </source>
</evidence>
<sequence>MIDLFDFVFRTDPKRVVNGSANGCLPWVLRIDRGKVRPADKFWNRLWVRYDYGCGAILGAMGIRRDRGAWEALPATEAKTGKARYSCR</sequence>
<proteinExistence type="predicted"/>
<dbReference type="Proteomes" id="UP000011885">
    <property type="component" value="Unassembled WGS sequence"/>
</dbReference>
<name>M5TUU9_9BACT</name>
<dbReference type="RefSeq" id="WP_008686845.1">
    <property type="nucleotide sequence ID" value="NZ_ANOH01000404.1"/>
</dbReference>
<organism evidence="1 2">
    <name type="scientific">Rhodopirellula sallentina SM41</name>
    <dbReference type="NCBI Taxonomy" id="1263870"/>
    <lineage>
        <taxon>Bacteria</taxon>
        <taxon>Pseudomonadati</taxon>
        <taxon>Planctomycetota</taxon>
        <taxon>Planctomycetia</taxon>
        <taxon>Pirellulales</taxon>
        <taxon>Pirellulaceae</taxon>
        <taxon>Rhodopirellula</taxon>
    </lineage>
</organism>
<gene>
    <name evidence="1" type="ORF">RSSM_05761</name>
</gene>
<comment type="caution">
    <text evidence="1">The sequence shown here is derived from an EMBL/GenBank/DDBJ whole genome shotgun (WGS) entry which is preliminary data.</text>
</comment>
<dbReference type="EMBL" id="ANOH01000404">
    <property type="protein sequence ID" value="EMI52814.1"/>
    <property type="molecule type" value="Genomic_DNA"/>
</dbReference>
<keyword evidence="2" id="KW-1185">Reference proteome</keyword>
<evidence type="ECO:0000313" key="1">
    <source>
        <dbReference type="EMBL" id="EMI52814.1"/>
    </source>
</evidence>
<dbReference type="AlphaFoldDB" id="M5TUU9"/>
<reference evidence="1 2" key="1">
    <citation type="journal article" date="2013" name="Mar. Genomics">
        <title>Expression of sulfatases in Rhodopirellula baltica and the diversity of sulfatases in the genus Rhodopirellula.</title>
        <authorList>
            <person name="Wegner C.E."/>
            <person name="Richter-Heitmann T."/>
            <person name="Klindworth A."/>
            <person name="Klockow C."/>
            <person name="Richter M."/>
            <person name="Achstetter T."/>
            <person name="Glockner F.O."/>
            <person name="Harder J."/>
        </authorList>
    </citation>
    <scope>NUCLEOTIDE SEQUENCE [LARGE SCALE GENOMIC DNA]</scope>
    <source>
        <strain evidence="1 2">SM41</strain>
    </source>
</reference>
<protein>
    <submittedName>
        <fullName evidence="1">Uncharacterized protein</fullName>
    </submittedName>
</protein>
<dbReference type="PATRIC" id="fig|1263870.3.peg.6104"/>
<accession>M5TUU9</accession>